<accession>B4N9L5</accession>
<comment type="subcellular location">
    <subcellularLocation>
        <location evidence="1">Secreted</location>
    </subcellularLocation>
</comment>
<dbReference type="SMR" id="B4N9L5"/>
<sequence>MNSLILISILFSAGILTQCEGRGVGKIQRRQQLQHHLGTVKPETRIIGGVDAPVAFAPYQVSIMSTFGEHVCGGSIIADHWILTAAHCMEWPIQYLKIVTGSNDYTKPGAEYLVDAAKIHCGHDKPAYHNDIALIHTAKPIVFDSVTQPIKLASKGSLPSAGDKLTLTGWGSTKTWGRYATQLQKIELSSITHSRCESTVRNANWLSEGHICTFTQEGEGSCHGDSGGPLVDESGTLVGVVNWGEACAIGYPDVFASVAYYGDWIKEMMTDQGTAC</sequence>
<dbReference type="PROSITE" id="PS00134">
    <property type="entry name" value="TRYPSIN_HIS"/>
    <property type="match status" value="1"/>
</dbReference>
<dbReference type="eggNOG" id="KOG3627">
    <property type="taxonomic scope" value="Eukaryota"/>
</dbReference>
<feature type="domain" description="Peptidase S1" evidence="12">
    <location>
        <begin position="46"/>
        <end position="270"/>
    </location>
</feature>
<evidence type="ECO:0000313" key="13">
    <source>
        <dbReference type="EMBL" id="EDW81691.1"/>
    </source>
</evidence>
<reference evidence="13 14" key="1">
    <citation type="journal article" date="2007" name="Nature">
        <title>Evolution of genes and genomes on the Drosophila phylogeny.</title>
        <authorList>
            <consortium name="Drosophila 12 Genomes Consortium"/>
            <person name="Clark A.G."/>
            <person name="Eisen M.B."/>
            <person name="Smith D.R."/>
            <person name="Bergman C.M."/>
            <person name="Oliver B."/>
            <person name="Markow T.A."/>
            <person name="Kaufman T.C."/>
            <person name="Kellis M."/>
            <person name="Gelbart W."/>
            <person name="Iyer V.N."/>
            <person name="Pollard D.A."/>
            <person name="Sackton T.B."/>
            <person name="Larracuente A.M."/>
            <person name="Singh N.D."/>
            <person name="Abad J.P."/>
            <person name="Abt D.N."/>
            <person name="Adryan B."/>
            <person name="Aguade M."/>
            <person name="Akashi H."/>
            <person name="Anderson W.W."/>
            <person name="Aquadro C.F."/>
            <person name="Ardell D.H."/>
            <person name="Arguello R."/>
            <person name="Artieri C.G."/>
            <person name="Barbash D.A."/>
            <person name="Barker D."/>
            <person name="Barsanti P."/>
            <person name="Batterham P."/>
            <person name="Batzoglou S."/>
            <person name="Begun D."/>
            <person name="Bhutkar A."/>
            <person name="Blanco E."/>
            <person name="Bosak S.A."/>
            <person name="Bradley R.K."/>
            <person name="Brand A.D."/>
            <person name="Brent M.R."/>
            <person name="Brooks A.N."/>
            <person name="Brown R.H."/>
            <person name="Butlin R.K."/>
            <person name="Caggese C."/>
            <person name="Calvi B.R."/>
            <person name="Bernardo de Carvalho A."/>
            <person name="Caspi A."/>
            <person name="Castrezana S."/>
            <person name="Celniker S.E."/>
            <person name="Chang J.L."/>
            <person name="Chapple C."/>
            <person name="Chatterji S."/>
            <person name="Chinwalla A."/>
            <person name="Civetta A."/>
            <person name="Clifton S.W."/>
            <person name="Comeron J.M."/>
            <person name="Costello J.C."/>
            <person name="Coyne J.A."/>
            <person name="Daub J."/>
            <person name="David R.G."/>
            <person name="Delcher A.L."/>
            <person name="Delehaunty K."/>
            <person name="Do C.B."/>
            <person name="Ebling H."/>
            <person name="Edwards K."/>
            <person name="Eickbush T."/>
            <person name="Evans J.D."/>
            <person name="Filipski A."/>
            <person name="Findeiss S."/>
            <person name="Freyhult E."/>
            <person name="Fulton L."/>
            <person name="Fulton R."/>
            <person name="Garcia A.C."/>
            <person name="Gardiner A."/>
            <person name="Garfield D.A."/>
            <person name="Garvin B.E."/>
            <person name="Gibson G."/>
            <person name="Gilbert D."/>
            <person name="Gnerre S."/>
            <person name="Godfrey J."/>
            <person name="Good R."/>
            <person name="Gotea V."/>
            <person name="Gravely B."/>
            <person name="Greenberg A.J."/>
            <person name="Griffiths-Jones S."/>
            <person name="Gross S."/>
            <person name="Guigo R."/>
            <person name="Gustafson E.A."/>
            <person name="Haerty W."/>
            <person name="Hahn M.W."/>
            <person name="Halligan D.L."/>
            <person name="Halpern A.L."/>
            <person name="Halter G.M."/>
            <person name="Han M.V."/>
            <person name="Heger A."/>
            <person name="Hillier L."/>
            <person name="Hinrichs A.S."/>
            <person name="Holmes I."/>
            <person name="Hoskins R.A."/>
            <person name="Hubisz M.J."/>
            <person name="Hultmark D."/>
            <person name="Huntley M.A."/>
            <person name="Jaffe D.B."/>
            <person name="Jagadeeshan S."/>
            <person name="Jeck W.R."/>
            <person name="Johnson J."/>
            <person name="Jones C.D."/>
            <person name="Jordan W.C."/>
            <person name="Karpen G.H."/>
            <person name="Kataoka E."/>
            <person name="Keightley P.D."/>
            <person name="Kheradpour P."/>
            <person name="Kirkness E.F."/>
            <person name="Koerich L.B."/>
            <person name="Kristiansen K."/>
            <person name="Kudrna D."/>
            <person name="Kulathinal R.J."/>
            <person name="Kumar S."/>
            <person name="Kwok R."/>
            <person name="Lander E."/>
            <person name="Langley C.H."/>
            <person name="Lapoint R."/>
            <person name="Lazzaro B.P."/>
            <person name="Lee S.J."/>
            <person name="Levesque L."/>
            <person name="Li R."/>
            <person name="Lin C.F."/>
            <person name="Lin M.F."/>
            <person name="Lindblad-Toh K."/>
            <person name="Llopart A."/>
            <person name="Long M."/>
            <person name="Low L."/>
            <person name="Lozovsky E."/>
            <person name="Lu J."/>
            <person name="Luo M."/>
            <person name="Machado C.A."/>
            <person name="Makalowski W."/>
            <person name="Marzo M."/>
            <person name="Matsuda M."/>
            <person name="Matzkin L."/>
            <person name="McAllister B."/>
            <person name="McBride C.S."/>
            <person name="McKernan B."/>
            <person name="McKernan K."/>
            <person name="Mendez-Lago M."/>
            <person name="Minx P."/>
            <person name="Mollenhauer M.U."/>
            <person name="Montooth K."/>
            <person name="Mount S.M."/>
            <person name="Mu X."/>
            <person name="Myers E."/>
            <person name="Negre B."/>
            <person name="Newfeld S."/>
            <person name="Nielsen R."/>
            <person name="Noor M.A."/>
            <person name="O'Grady P."/>
            <person name="Pachter L."/>
            <person name="Papaceit M."/>
            <person name="Parisi M.J."/>
            <person name="Parisi M."/>
            <person name="Parts L."/>
            <person name="Pedersen J.S."/>
            <person name="Pesole G."/>
            <person name="Phillippy A.M."/>
            <person name="Ponting C.P."/>
            <person name="Pop M."/>
            <person name="Porcelli D."/>
            <person name="Powell J.R."/>
            <person name="Prohaska S."/>
            <person name="Pruitt K."/>
            <person name="Puig M."/>
            <person name="Quesneville H."/>
            <person name="Ram K.R."/>
            <person name="Rand D."/>
            <person name="Rasmussen M.D."/>
            <person name="Reed L.K."/>
            <person name="Reenan R."/>
            <person name="Reily A."/>
            <person name="Remington K.A."/>
            <person name="Rieger T.T."/>
            <person name="Ritchie M.G."/>
            <person name="Robin C."/>
            <person name="Rogers Y.H."/>
            <person name="Rohde C."/>
            <person name="Rozas J."/>
            <person name="Rubenfield M.J."/>
            <person name="Ruiz A."/>
            <person name="Russo S."/>
            <person name="Salzberg S.L."/>
            <person name="Sanchez-Gracia A."/>
            <person name="Saranga D.J."/>
            <person name="Sato H."/>
            <person name="Schaeffer S.W."/>
            <person name="Schatz M.C."/>
            <person name="Schlenke T."/>
            <person name="Schwartz R."/>
            <person name="Segarra C."/>
            <person name="Singh R.S."/>
            <person name="Sirot L."/>
            <person name="Sirota M."/>
            <person name="Sisneros N.B."/>
            <person name="Smith C.D."/>
            <person name="Smith T.F."/>
            <person name="Spieth J."/>
            <person name="Stage D.E."/>
            <person name="Stark A."/>
            <person name="Stephan W."/>
            <person name="Strausberg R.L."/>
            <person name="Strempel S."/>
            <person name="Sturgill D."/>
            <person name="Sutton G."/>
            <person name="Sutton G.G."/>
            <person name="Tao W."/>
            <person name="Teichmann S."/>
            <person name="Tobari Y.N."/>
            <person name="Tomimura Y."/>
            <person name="Tsolas J.M."/>
            <person name="Valente V.L."/>
            <person name="Venter E."/>
            <person name="Venter J.C."/>
            <person name="Vicario S."/>
            <person name="Vieira F.G."/>
            <person name="Vilella A.J."/>
            <person name="Villasante A."/>
            <person name="Walenz B."/>
            <person name="Wang J."/>
            <person name="Wasserman M."/>
            <person name="Watts T."/>
            <person name="Wilson D."/>
            <person name="Wilson R.K."/>
            <person name="Wing R.A."/>
            <person name="Wolfner M.F."/>
            <person name="Wong A."/>
            <person name="Wong G.K."/>
            <person name="Wu C.I."/>
            <person name="Wu G."/>
            <person name="Yamamoto D."/>
            <person name="Yang H.P."/>
            <person name="Yang S.P."/>
            <person name="Yorke J.A."/>
            <person name="Yoshida K."/>
            <person name="Zdobnov E."/>
            <person name="Zhang P."/>
            <person name="Zhang Y."/>
            <person name="Zimin A.V."/>
            <person name="Baldwin J."/>
            <person name="Abdouelleil A."/>
            <person name="Abdulkadir J."/>
            <person name="Abebe A."/>
            <person name="Abera B."/>
            <person name="Abreu J."/>
            <person name="Acer S.C."/>
            <person name="Aftuck L."/>
            <person name="Alexander A."/>
            <person name="An P."/>
            <person name="Anderson E."/>
            <person name="Anderson S."/>
            <person name="Arachi H."/>
            <person name="Azer M."/>
            <person name="Bachantsang P."/>
            <person name="Barry A."/>
            <person name="Bayul T."/>
            <person name="Berlin A."/>
            <person name="Bessette D."/>
            <person name="Bloom T."/>
            <person name="Blye J."/>
            <person name="Boguslavskiy L."/>
            <person name="Bonnet C."/>
            <person name="Boukhgalter B."/>
            <person name="Bourzgui I."/>
            <person name="Brown A."/>
            <person name="Cahill P."/>
            <person name="Channer S."/>
            <person name="Cheshatsang Y."/>
            <person name="Chuda L."/>
            <person name="Citroen M."/>
            <person name="Collymore A."/>
            <person name="Cooke P."/>
            <person name="Costello M."/>
            <person name="D'Aco K."/>
            <person name="Daza R."/>
            <person name="De Haan G."/>
            <person name="DeGray S."/>
            <person name="DeMaso C."/>
            <person name="Dhargay N."/>
            <person name="Dooley K."/>
            <person name="Dooley E."/>
            <person name="Doricent M."/>
            <person name="Dorje P."/>
            <person name="Dorjee K."/>
            <person name="Dupes A."/>
            <person name="Elong R."/>
            <person name="Falk J."/>
            <person name="Farina A."/>
            <person name="Faro S."/>
            <person name="Ferguson D."/>
            <person name="Fisher S."/>
            <person name="Foley C.D."/>
            <person name="Franke A."/>
            <person name="Friedrich D."/>
            <person name="Gadbois L."/>
            <person name="Gearin G."/>
            <person name="Gearin C.R."/>
            <person name="Giannoukos G."/>
            <person name="Goode T."/>
            <person name="Graham J."/>
            <person name="Grandbois E."/>
            <person name="Grewal S."/>
            <person name="Gyaltsen K."/>
            <person name="Hafez N."/>
            <person name="Hagos B."/>
            <person name="Hall J."/>
            <person name="Henson C."/>
            <person name="Hollinger A."/>
            <person name="Honan T."/>
            <person name="Huard M.D."/>
            <person name="Hughes L."/>
            <person name="Hurhula B."/>
            <person name="Husby M.E."/>
            <person name="Kamat A."/>
            <person name="Kanga B."/>
            <person name="Kashin S."/>
            <person name="Khazanovich D."/>
            <person name="Kisner P."/>
            <person name="Lance K."/>
            <person name="Lara M."/>
            <person name="Lee W."/>
            <person name="Lennon N."/>
            <person name="Letendre F."/>
            <person name="LeVine R."/>
            <person name="Lipovsky A."/>
            <person name="Liu X."/>
            <person name="Liu J."/>
            <person name="Liu S."/>
            <person name="Lokyitsang T."/>
            <person name="Lokyitsang Y."/>
            <person name="Lubonja R."/>
            <person name="Lui A."/>
            <person name="MacDonald P."/>
            <person name="Magnisalis V."/>
            <person name="Maru K."/>
            <person name="Matthews C."/>
            <person name="McCusker W."/>
            <person name="McDonough S."/>
            <person name="Mehta T."/>
            <person name="Meldrim J."/>
            <person name="Meneus L."/>
            <person name="Mihai O."/>
            <person name="Mihalev A."/>
            <person name="Mihova T."/>
            <person name="Mittelman R."/>
            <person name="Mlenga V."/>
            <person name="Montmayeur A."/>
            <person name="Mulrain L."/>
            <person name="Navidi A."/>
            <person name="Naylor J."/>
            <person name="Negash T."/>
            <person name="Nguyen T."/>
            <person name="Nguyen N."/>
            <person name="Nicol R."/>
            <person name="Norbu C."/>
            <person name="Norbu N."/>
            <person name="Novod N."/>
            <person name="O'Neill B."/>
            <person name="Osman S."/>
            <person name="Markiewicz E."/>
            <person name="Oyono O.L."/>
            <person name="Patti C."/>
            <person name="Phunkhang P."/>
            <person name="Pierre F."/>
            <person name="Priest M."/>
            <person name="Raghuraman S."/>
            <person name="Rege F."/>
            <person name="Reyes R."/>
            <person name="Rise C."/>
            <person name="Rogov P."/>
            <person name="Ross K."/>
            <person name="Ryan E."/>
            <person name="Settipalli S."/>
            <person name="Shea T."/>
            <person name="Sherpa N."/>
            <person name="Shi L."/>
            <person name="Shih D."/>
            <person name="Sparrow T."/>
            <person name="Spaulding J."/>
            <person name="Stalker J."/>
            <person name="Stange-Thomann N."/>
            <person name="Stavropoulos S."/>
            <person name="Stone C."/>
            <person name="Strader C."/>
            <person name="Tesfaye S."/>
            <person name="Thomson T."/>
            <person name="Thoulutsang Y."/>
            <person name="Thoulutsang D."/>
            <person name="Topham K."/>
            <person name="Topping I."/>
            <person name="Tsamla T."/>
            <person name="Vassiliev H."/>
            <person name="Vo A."/>
            <person name="Wangchuk T."/>
            <person name="Wangdi T."/>
            <person name="Weiand M."/>
            <person name="Wilkinson J."/>
            <person name="Wilson A."/>
            <person name="Yadav S."/>
            <person name="Young G."/>
            <person name="Yu Q."/>
            <person name="Zembek L."/>
            <person name="Zhong D."/>
            <person name="Zimmer A."/>
            <person name="Zwirko Z."/>
            <person name="Jaffe D.B."/>
            <person name="Alvarez P."/>
            <person name="Brockman W."/>
            <person name="Butler J."/>
            <person name="Chin C."/>
            <person name="Gnerre S."/>
            <person name="Grabherr M."/>
            <person name="Kleber M."/>
            <person name="Mauceli E."/>
            <person name="MacCallum I."/>
        </authorList>
    </citation>
    <scope>NUCLEOTIDE SEQUENCE [LARGE SCALE GENOMIC DNA]</scope>
    <source>
        <strain evidence="14">Tucson 14030-0811.24</strain>
    </source>
</reference>
<evidence type="ECO:0000256" key="10">
    <source>
        <dbReference type="RuleBase" id="RU363034"/>
    </source>
</evidence>
<dbReference type="InterPro" id="IPR018114">
    <property type="entry name" value="TRYPSIN_HIS"/>
</dbReference>
<evidence type="ECO:0000259" key="12">
    <source>
        <dbReference type="PROSITE" id="PS50240"/>
    </source>
</evidence>
<dbReference type="FunFam" id="2.40.10.10:FF:000047">
    <property type="entry name" value="Trypsin eta"/>
    <property type="match status" value="1"/>
</dbReference>
<dbReference type="HOGENOM" id="CLU_006842_7_4_1"/>
<dbReference type="GO" id="GO:0016485">
    <property type="term" value="P:protein processing"/>
    <property type="evidence" value="ECO:0007669"/>
    <property type="project" value="UniProtKB-ARBA"/>
</dbReference>
<dbReference type="SUPFAM" id="SSF50494">
    <property type="entry name" value="Trypsin-like serine proteases"/>
    <property type="match status" value="1"/>
</dbReference>
<keyword evidence="4 10" id="KW-0645">Protease</keyword>
<dbReference type="OrthoDB" id="8440449at2759"/>
<dbReference type="PhylomeDB" id="B4N9L5"/>
<dbReference type="KEGG" id="dwi:6647493"/>
<evidence type="ECO:0000256" key="4">
    <source>
        <dbReference type="ARBA" id="ARBA00022670"/>
    </source>
</evidence>
<keyword evidence="6 10" id="KW-0378">Hydrolase</keyword>
<dbReference type="PROSITE" id="PS00135">
    <property type="entry name" value="TRYPSIN_SER"/>
    <property type="match status" value="1"/>
</dbReference>
<dbReference type="PROSITE" id="PS50240">
    <property type="entry name" value="TRYPSIN_DOM"/>
    <property type="match status" value="1"/>
</dbReference>
<gene>
    <name evidence="13" type="primary">Dwil\GK12200</name>
    <name evidence="13" type="ORF">Dwil_GK12200</name>
</gene>
<dbReference type="OMA" id="HICSFTK"/>
<dbReference type="CDD" id="cd00190">
    <property type="entry name" value="Tryp_SPc"/>
    <property type="match status" value="1"/>
</dbReference>
<dbReference type="SMART" id="SM00020">
    <property type="entry name" value="Tryp_SPc"/>
    <property type="match status" value="1"/>
</dbReference>
<dbReference type="GO" id="GO:0004252">
    <property type="term" value="F:serine-type endopeptidase activity"/>
    <property type="evidence" value="ECO:0007669"/>
    <property type="project" value="InterPro"/>
</dbReference>
<evidence type="ECO:0000256" key="6">
    <source>
        <dbReference type="ARBA" id="ARBA00022801"/>
    </source>
</evidence>
<dbReference type="Pfam" id="PF00089">
    <property type="entry name" value="Trypsin"/>
    <property type="match status" value="1"/>
</dbReference>
<evidence type="ECO:0000256" key="9">
    <source>
        <dbReference type="ARBA" id="ARBA00023157"/>
    </source>
</evidence>
<comment type="similarity">
    <text evidence="2">Belongs to the peptidase S1 family.</text>
</comment>
<keyword evidence="14" id="KW-1185">Reference proteome</keyword>
<feature type="signal peptide" evidence="11">
    <location>
        <begin position="1"/>
        <end position="21"/>
    </location>
</feature>
<dbReference type="InParanoid" id="B4N9L5"/>
<dbReference type="AlphaFoldDB" id="B4N9L5"/>
<organism evidence="13 14">
    <name type="scientific">Drosophila willistoni</name>
    <name type="common">Fruit fly</name>
    <dbReference type="NCBI Taxonomy" id="7260"/>
    <lineage>
        <taxon>Eukaryota</taxon>
        <taxon>Metazoa</taxon>
        <taxon>Ecdysozoa</taxon>
        <taxon>Arthropoda</taxon>
        <taxon>Hexapoda</taxon>
        <taxon>Insecta</taxon>
        <taxon>Pterygota</taxon>
        <taxon>Neoptera</taxon>
        <taxon>Endopterygota</taxon>
        <taxon>Diptera</taxon>
        <taxon>Brachycera</taxon>
        <taxon>Muscomorpha</taxon>
        <taxon>Ephydroidea</taxon>
        <taxon>Drosophilidae</taxon>
        <taxon>Drosophila</taxon>
        <taxon>Sophophora</taxon>
    </lineage>
</organism>
<dbReference type="InterPro" id="IPR050430">
    <property type="entry name" value="Peptidase_S1"/>
</dbReference>
<evidence type="ECO:0000256" key="11">
    <source>
        <dbReference type="SAM" id="SignalP"/>
    </source>
</evidence>
<dbReference type="Gene3D" id="2.40.10.10">
    <property type="entry name" value="Trypsin-like serine proteases"/>
    <property type="match status" value="2"/>
</dbReference>
<keyword evidence="3" id="KW-0964">Secreted</keyword>
<evidence type="ECO:0000256" key="5">
    <source>
        <dbReference type="ARBA" id="ARBA00022729"/>
    </source>
</evidence>
<evidence type="ECO:0000256" key="7">
    <source>
        <dbReference type="ARBA" id="ARBA00022825"/>
    </source>
</evidence>
<evidence type="ECO:0000313" key="14">
    <source>
        <dbReference type="Proteomes" id="UP000007798"/>
    </source>
</evidence>
<dbReference type="PANTHER" id="PTHR24276:SF98">
    <property type="entry name" value="FI18310P1-RELATED"/>
    <property type="match status" value="1"/>
</dbReference>
<proteinExistence type="inferred from homology"/>
<dbReference type="PANTHER" id="PTHR24276">
    <property type="entry name" value="POLYSERASE-RELATED"/>
    <property type="match status" value="1"/>
</dbReference>
<dbReference type="STRING" id="7260.B4N9L5"/>
<keyword evidence="7 10" id="KW-0720">Serine protease</keyword>
<dbReference type="EMBL" id="CH964232">
    <property type="protein sequence ID" value="EDW81691.1"/>
    <property type="molecule type" value="Genomic_DNA"/>
</dbReference>
<keyword evidence="9" id="KW-1015">Disulfide bond</keyword>
<dbReference type="InterPro" id="IPR001254">
    <property type="entry name" value="Trypsin_dom"/>
</dbReference>
<keyword evidence="5 11" id="KW-0732">Signal</keyword>
<evidence type="ECO:0000256" key="1">
    <source>
        <dbReference type="ARBA" id="ARBA00004613"/>
    </source>
</evidence>
<feature type="chain" id="PRO_5002816652" description="Peptidase S1 domain-containing protein" evidence="11">
    <location>
        <begin position="22"/>
        <end position="276"/>
    </location>
</feature>
<protein>
    <recommendedName>
        <fullName evidence="12">Peptidase S1 domain-containing protein</fullName>
    </recommendedName>
</protein>
<dbReference type="Proteomes" id="UP000007798">
    <property type="component" value="Unassembled WGS sequence"/>
</dbReference>
<dbReference type="PRINTS" id="PR00722">
    <property type="entry name" value="CHYMOTRYPSIN"/>
</dbReference>
<evidence type="ECO:0000256" key="3">
    <source>
        <dbReference type="ARBA" id="ARBA00022525"/>
    </source>
</evidence>
<keyword evidence="8" id="KW-0865">Zymogen</keyword>
<dbReference type="InterPro" id="IPR001314">
    <property type="entry name" value="Peptidase_S1A"/>
</dbReference>
<evidence type="ECO:0000256" key="8">
    <source>
        <dbReference type="ARBA" id="ARBA00023145"/>
    </source>
</evidence>
<dbReference type="InterPro" id="IPR043504">
    <property type="entry name" value="Peptidase_S1_PA_chymotrypsin"/>
</dbReference>
<evidence type="ECO:0000256" key="2">
    <source>
        <dbReference type="ARBA" id="ARBA00007664"/>
    </source>
</evidence>
<dbReference type="InterPro" id="IPR009003">
    <property type="entry name" value="Peptidase_S1_PA"/>
</dbReference>
<dbReference type="InterPro" id="IPR033116">
    <property type="entry name" value="TRYPSIN_SER"/>
</dbReference>
<name>B4N9L5_DROWI</name>
<dbReference type="GO" id="GO:0005576">
    <property type="term" value="C:extracellular region"/>
    <property type="evidence" value="ECO:0007669"/>
    <property type="project" value="UniProtKB-SubCell"/>
</dbReference>
<dbReference type="MEROPS" id="S01.A94"/>
<dbReference type="FunCoup" id="B4N9L5">
    <property type="interactions" value="14"/>
</dbReference>